<feature type="chain" id="PRO_5029598588" evidence="1">
    <location>
        <begin position="34"/>
        <end position="300"/>
    </location>
</feature>
<organism evidence="2 3">
    <name type="scientific">Nocardioides simplex</name>
    <name type="common">Arthrobacter simplex</name>
    <dbReference type="NCBI Taxonomy" id="2045"/>
    <lineage>
        <taxon>Bacteria</taxon>
        <taxon>Bacillati</taxon>
        <taxon>Actinomycetota</taxon>
        <taxon>Actinomycetes</taxon>
        <taxon>Propionibacteriales</taxon>
        <taxon>Nocardioidaceae</taxon>
        <taxon>Pimelobacter</taxon>
    </lineage>
</organism>
<feature type="signal peptide" evidence="1">
    <location>
        <begin position="1"/>
        <end position="33"/>
    </location>
</feature>
<evidence type="ECO:0000256" key="1">
    <source>
        <dbReference type="SAM" id="SignalP"/>
    </source>
</evidence>
<dbReference type="EMBL" id="WBVM01000001">
    <property type="protein sequence ID" value="KAB2811294.1"/>
    <property type="molecule type" value="Genomic_DNA"/>
</dbReference>
<protein>
    <submittedName>
        <fullName evidence="2">Uncharacterized protein</fullName>
    </submittedName>
</protein>
<dbReference type="Proteomes" id="UP000449906">
    <property type="component" value="Unassembled WGS sequence"/>
</dbReference>
<comment type="caution">
    <text evidence="2">The sequence shown here is derived from an EMBL/GenBank/DDBJ whole genome shotgun (WGS) entry which is preliminary data.</text>
</comment>
<proteinExistence type="predicted"/>
<name>A0A7J5E066_NOCSI</name>
<dbReference type="RefSeq" id="WP_151578793.1">
    <property type="nucleotide sequence ID" value="NZ_WBVM01000001.1"/>
</dbReference>
<sequence>MTRRTRGRSVPTVLLSLLGLLLASALPAGVAEAAGTSATTATAARSAAAPQLRCEIDAYGHTRDGRIHLRKITGNRVTVAKATARPVSWRPVAWGLVMLNSWPGHEETHQVVAATDGKVRLVRTEWNTRGSLRTTVLKVLGSGYPSRLIAFNDRSLYWVAADGLLHRATWNGRRLVRPRALPVPVRQATTLTAATTERGGSRVYYTDRTGALHLVRDEGAQAPDTVLRTSGYAAVTALRSGTCIDDRYTGAPVPGVLLVVDRATGVARVQRVLRPDDASGGSLAAPVRVRPGGWTWRRLG</sequence>
<reference evidence="2 3" key="1">
    <citation type="submission" date="2019-09" db="EMBL/GenBank/DDBJ databases">
        <title>Pimelobacter sp. isolated from Paulinella.</title>
        <authorList>
            <person name="Jeong S.E."/>
        </authorList>
    </citation>
    <scope>NUCLEOTIDE SEQUENCE [LARGE SCALE GENOMIC DNA]</scope>
    <source>
        <strain evidence="2 3">Pch-N</strain>
    </source>
</reference>
<gene>
    <name evidence="2" type="ORF">F9L07_05140</name>
</gene>
<dbReference type="AlphaFoldDB" id="A0A7J5E066"/>
<evidence type="ECO:0000313" key="3">
    <source>
        <dbReference type="Proteomes" id="UP000449906"/>
    </source>
</evidence>
<accession>A0A7J5E066</accession>
<keyword evidence="1" id="KW-0732">Signal</keyword>
<evidence type="ECO:0000313" key="2">
    <source>
        <dbReference type="EMBL" id="KAB2811294.1"/>
    </source>
</evidence>